<dbReference type="AlphaFoldDB" id="A0A2L0EKX1"/>
<reference evidence="2 3" key="1">
    <citation type="submission" date="2015-09" db="EMBL/GenBank/DDBJ databases">
        <title>Sorangium comparison.</title>
        <authorList>
            <person name="Zaburannyi N."/>
            <person name="Bunk B."/>
            <person name="Overmann J."/>
            <person name="Mueller R."/>
        </authorList>
    </citation>
    <scope>NUCLEOTIDE SEQUENCE [LARGE SCALE GENOMIC DNA]</scope>
    <source>
        <strain evidence="2 3">So ce26</strain>
    </source>
</reference>
<feature type="compositionally biased region" description="Pro residues" evidence="1">
    <location>
        <begin position="49"/>
        <end position="61"/>
    </location>
</feature>
<dbReference type="EMBL" id="CP012673">
    <property type="protein sequence ID" value="AUX39946.1"/>
    <property type="molecule type" value="Genomic_DNA"/>
</dbReference>
<evidence type="ECO:0000313" key="2">
    <source>
        <dbReference type="EMBL" id="AUX39946.1"/>
    </source>
</evidence>
<dbReference type="NCBIfam" id="NF047593">
    <property type="entry name" value="IS66_ISAeme5_TnpA"/>
    <property type="match status" value="1"/>
</dbReference>
<dbReference type="Proteomes" id="UP000238348">
    <property type="component" value="Chromosome"/>
</dbReference>
<dbReference type="RefSeq" id="WP_104977828.1">
    <property type="nucleotide sequence ID" value="NZ_CP012673.1"/>
</dbReference>
<evidence type="ECO:0000313" key="3">
    <source>
        <dbReference type="Proteomes" id="UP000238348"/>
    </source>
</evidence>
<gene>
    <name evidence="2" type="primary">isftu1</name>
    <name evidence="2" type="ORF">SOCE26_013410</name>
</gene>
<sequence>MATRAEWAKRMVRWERSGLGAEKFARREGYKPKQLYWWRRKLRADGPAQPSPSPSTEPPRFLPVHMMTDASPVAPEPIAIALPIGRVVRVRPGFEPATLEHVLALAGDADAS</sequence>
<feature type="region of interest" description="Disordered" evidence="1">
    <location>
        <begin position="44"/>
        <end position="63"/>
    </location>
</feature>
<name>A0A2L0EKX1_SORCE</name>
<organism evidence="2 3">
    <name type="scientific">Sorangium cellulosum</name>
    <name type="common">Polyangium cellulosum</name>
    <dbReference type="NCBI Taxonomy" id="56"/>
    <lineage>
        <taxon>Bacteria</taxon>
        <taxon>Pseudomonadati</taxon>
        <taxon>Myxococcota</taxon>
        <taxon>Polyangia</taxon>
        <taxon>Polyangiales</taxon>
        <taxon>Polyangiaceae</taxon>
        <taxon>Sorangium</taxon>
    </lineage>
</organism>
<accession>A0A2L0EKX1</accession>
<dbReference type="OrthoDB" id="5516429at2"/>
<evidence type="ECO:0000256" key="1">
    <source>
        <dbReference type="SAM" id="MobiDB-lite"/>
    </source>
</evidence>
<proteinExistence type="predicted"/>
<protein>
    <submittedName>
        <fullName evidence="2">Transposase</fullName>
    </submittedName>
</protein>